<evidence type="ECO:0000313" key="1">
    <source>
        <dbReference type="EMBL" id="QHI35853.1"/>
    </source>
</evidence>
<reference evidence="1 2" key="1">
    <citation type="journal article" date="2013" name="Int. J. Syst. Evol. Microbiol.">
        <title>Kordia antarctica sp. nov., isolated from Antarctic seawater.</title>
        <authorList>
            <person name="Baek K."/>
            <person name="Choi A."/>
            <person name="Kang I."/>
            <person name="Lee K."/>
            <person name="Cho J.C."/>
        </authorList>
    </citation>
    <scope>NUCLEOTIDE SEQUENCE [LARGE SCALE GENOMIC DNA]</scope>
    <source>
        <strain evidence="1 2">IMCC3317</strain>
    </source>
</reference>
<dbReference type="RefSeq" id="WP_160128573.1">
    <property type="nucleotide sequence ID" value="NZ_CP019288.1"/>
</dbReference>
<evidence type="ECO:0008006" key="3">
    <source>
        <dbReference type="Google" id="ProtNLM"/>
    </source>
</evidence>
<keyword evidence="2" id="KW-1185">Reference proteome</keyword>
<name>A0A7L4ZGL2_9FLAO</name>
<sequence>MAYIYDLGNKKLIEAEIILASGKMPFKKDGWKFDWNKLLKVQNTKTYILKSKDESQSIEGILQLKIENDMLIMDVIEIAPHNLGSSQKRFEHVAGCLIAFACRESFKIKGNYKGFLTFVSKTNLIEWYEKKYGATLALGQRMYIDDATGLNLIKKYLH</sequence>
<evidence type="ECO:0000313" key="2">
    <source>
        <dbReference type="Proteomes" id="UP000464657"/>
    </source>
</evidence>
<protein>
    <recommendedName>
        <fullName evidence="3">N-acetyltransferase domain-containing protein</fullName>
    </recommendedName>
</protein>
<dbReference type="KEGG" id="kan:IMCC3317_12010"/>
<dbReference type="OrthoDB" id="956078at2"/>
<dbReference type="Proteomes" id="UP000464657">
    <property type="component" value="Chromosome"/>
</dbReference>
<dbReference type="AlphaFoldDB" id="A0A7L4ZGL2"/>
<dbReference type="EMBL" id="CP019288">
    <property type="protein sequence ID" value="QHI35853.1"/>
    <property type="molecule type" value="Genomic_DNA"/>
</dbReference>
<accession>A0A7L4ZGL2</accession>
<organism evidence="1 2">
    <name type="scientific">Kordia antarctica</name>
    <dbReference type="NCBI Taxonomy" id="1218801"/>
    <lineage>
        <taxon>Bacteria</taxon>
        <taxon>Pseudomonadati</taxon>
        <taxon>Bacteroidota</taxon>
        <taxon>Flavobacteriia</taxon>
        <taxon>Flavobacteriales</taxon>
        <taxon>Flavobacteriaceae</taxon>
        <taxon>Kordia</taxon>
    </lineage>
</organism>
<gene>
    <name evidence="1" type="ORF">IMCC3317_12010</name>
</gene>
<proteinExistence type="predicted"/>